<evidence type="ECO:0000313" key="6">
    <source>
        <dbReference type="Proteomes" id="UP000199323"/>
    </source>
</evidence>
<dbReference type="Proteomes" id="UP000199323">
    <property type="component" value="Unassembled WGS sequence"/>
</dbReference>
<dbReference type="PANTHER" id="PTHR43649:SF34">
    <property type="entry name" value="ABC TRANSPORTER PERIPLASMIC-BINDING PROTEIN YCJN-RELATED"/>
    <property type="match status" value="1"/>
</dbReference>
<reference evidence="5 6" key="1">
    <citation type="submission" date="2016-10" db="EMBL/GenBank/DDBJ databases">
        <authorList>
            <person name="de Groot N.N."/>
        </authorList>
    </citation>
    <scope>NUCLEOTIDE SEQUENCE [LARGE SCALE GENOMIC DNA]</scope>
    <source>
        <strain evidence="5 6">CGMCC 4.3510</strain>
    </source>
</reference>
<sequence>MGRARRRIAATAASLCLLALAPAACTGGGPGHAPQPTTSGGGEIVVASGLDVTGTDGVRQQLIQQWNSTPTGKQHPARLVELPGSADQQRSQLLGALQSGSSAYDVVNLDVTWVPEFAQAGLISPLDRRPGLDDADVIPSVAATARWKGHTYAAPFNSDVGLLYYRVDTLEDVGIDPSSYPGKATTWTQLQSLIRAVGEAPASDRPPGYQAGWTSQLDAYEGLTVNAVEAFESKDVRLTDADGRYTATTAGLRTGLTELKTRAGNDYTLPAALSSREAQSLSDFAAGRTDFLRHWPYAYGALFQTLDASQLAVAPLPGKAVLGGQDLAVSAGSPRARYALDLIAYLTRAESERCLLDAGFAATRKSAYTDPAVRCRLAPAAGPSVPTETHDMPRDPDGRPSYAAPILLPALTNAVQRPRTPYYGAFTQLLQSRLHDWLSNPDLTDPDQLADSLDTALAKILKGK</sequence>
<evidence type="ECO:0000313" key="5">
    <source>
        <dbReference type="EMBL" id="SFF44736.1"/>
    </source>
</evidence>
<name>A0A1I2IVH7_9ACTN</name>
<dbReference type="SUPFAM" id="SSF53850">
    <property type="entry name" value="Periplasmic binding protein-like II"/>
    <property type="match status" value="1"/>
</dbReference>
<keyword evidence="2" id="KW-0813">Transport</keyword>
<dbReference type="EMBL" id="FONG01000014">
    <property type="protein sequence ID" value="SFF44736.1"/>
    <property type="molecule type" value="Genomic_DNA"/>
</dbReference>
<feature type="chain" id="PRO_5011458533" evidence="4">
    <location>
        <begin position="24"/>
        <end position="464"/>
    </location>
</feature>
<dbReference type="InterPro" id="IPR050490">
    <property type="entry name" value="Bact_solute-bd_prot1"/>
</dbReference>
<dbReference type="AlphaFoldDB" id="A0A1I2IVH7"/>
<accession>A0A1I2IVH7</accession>
<protein>
    <submittedName>
        <fullName evidence="5">Multiple sugar transport system substrate-binding protein</fullName>
    </submittedName>
</protein>
<proteinExistence type="inferred from homology"/>
<evidence type="ECO:0000256" key="1">
    <source>
        <dbReference type="ARBA" id="ARBA00008520"/>
    </source>
</evidence>
<dbReference type="OrthoDB" id="3495561at2"/>
<evidence type="ECO:0000256" key="4">
    <source>
        <dbReference type="SAM" id="SignalP"/>
    </source>
</evidence>
<comment type="similarity">
    <text evidence="1">Belongs to the bacterial solute-binding protein 1 family.</text>
</comment>
<keyword evidence="3 4" id="KW-0732">Signal</keyword>
<evidence type="ECO:0000256" key="2">
    <source>
        <dbReference type="ARBA" id="ARBA00022448"/>
    </source>
</evidence>
<dbReference type="Gene3D" id="3.40.190.10">
    <property type="entry name" value="Periplasmic binding protein-like II"/>
    <property type="match status" value="2"/>
</dbReference>
<dbReference type="PANTHER" id="PTHR43649">
    <property type="entry name" value="ARABINOSE-BINDING PROTEIN-RELATED"/>
    <property type="match status" value="1"/>
</dbReference>
<dbReference type="STRING" id="380248.SAMN05216251_114144"/>
<keyword evidence="6" id="KW-1185">Reference proteome</keyword>
<keyword evidence="5" id="KW-0762">Sugar transport</keyword>
<dbReference type="InterPro" id="IPR006059">
    <property type="entry name" value="SBP"/>
</dbReference>
<feature type="signal peptide" evidence="4">
    <location>
        <begin position="1"/>
        <end position="23"/>
    </location>
</feature>
<dbReference type="Pfam" id="PF13416">
    <property type="entry name" value="SBP_bac_8"/>
    <property type="match status" value="1"/>
</dbReference>
<gene>
    <name evidence="5" type="ORF">SAMN05216251_114144</name>
</gene>
<organism evidence="5 6">
    <name type="scientific">Actinacidiphila alni</name>
    <dbReference type="NCBI Taxonomy" id="380248"/>
    <lineage>
        <taxon>Bacteria</taxon>
        <taxon>Bacillati</taxon>
        <taxon>Actinomycetota</taxon>
        <taxon>Actinomycetes</taxon>
        <taxon>Kitasatosporales</taxon>
        <taxon>Streptomycetaceae</taxon>
        <taxon>Actinacidiphila</taxon>
    </lineage>
</organism>
<evidence type="ECO:0000256" key="3">
    <source>
        <dbReference type="ARBA" id="ARBA00022729"/>
    </source>
</evidence>